<feature type="compositionally biased region" description="Polar residues" evidence="2">
    <location>
        <begin position="56"/>
        <end position="67"/>
    </location>
</feature>
<feature type="region of interest" description="Disordered" evidence="2">
    <location>
        <begin position="1"/>
        <end position="156"/>
    </location>
</feature>
<feature type="compositionally biased region" description="Basic residues" evidence="2">
    <location>
        <begin position="346"/>
        <end position="382"/>
    </location>
</feature>
<feature type="compositionally biased region" description="Basic and acidic residues" evidence="2">
    <location>
        <begin position="299"/>
        <end position="315"/>
    </location>
</feature>
<organism evidence="4 5">
    <name type="scientific">Zizania palustris</name>
    <name type="common">Northern wild rice</name>
    <dbReference type="NCBI Taxonomy" id="103762"/>
    <lineage>
        <taxon>Eukaryota</taxon>
        <taxon>Viridiplantae</taxon>
        <taxon>Streptophyta</taxon>
        <taxon>Embryophyta</taxon>
        <taxon>Tracheophyta</taxon>
        <taxon>Spermatophyta</taxon>
        <taxon>Magnoliopsida</taxon>
        <taxon>Liliopsida</taxon>
        <taxon>Poales</taxon>
        <taxon>Poaceae</taxon>
        <taxon>BOP clade</taxon>
        <taxon>Oryzoideae</taxon>
        <taxon>Oryzeae</taxon>
        <taxon>Zizaniinae</taxon>
        <taxon>Zizania</taxon>
    </lineage>
</organism>
<dbReference type="SMART" id="SM00361">
    <property type="entry name" value="RRM_1"/>
    <property type="match status" value="1"/>
</dbReference>
<feature type="compositionally biased region" description="Polar residues" evidence="2">
    <location>
        <begin position="404"/>
        <end position="413"/>
    </location>
</feature>
<dbReference type="FunFam" id="3.30.70.330:FF:000850">
    <property type="entry name" value="Serine/arginine-rich splicing factor SR45a"/>
    <property type="match status" value="1"/>
</dbReference>
<evidence type="ECO:0000256" key="1">
    <source>
        <dbReference type="PROSITE-ProRule" id="PRU00176"/>
    </source>
</evidence>
<comment type="caution">
    <text evidence="4">The sequence shown here is derived from an EMBL/GenBank/DDBJ whole genome shotgun (WGS) entry which is preliminary data.</text>
</comment>
<keyword evidence="5" id="KW-1185">Reference proteome</keyword>
<gene>
    <name evidence="4" type="ORF">GUJ93_ZPchr0010g8073</name>
</gene>
<dbReference type="InterPro" id="IPR000504">
    <property type="entry name" value="RRM_dom"/>
</dbReference>
<dbReference type="OrthoDB" id="6159137at2759"/>
<feature type="compositionally biased region" description="Polar residues" evidence="2">
    <location>
        <begin position="77"/>
        <end position="88"/>
    </location>
</feature>
<dbReference type="GO" id="GO:0003723">
    <property type="term" value="F:RNA binding"/>
    <property type="evidence" value="ECO:0007669"/>
    <property type="project" value="UniProtKB-UniRule"/>
</dbReference>
<feature type="domain" description="RRM" evidence="3">
    <location>
        <begin position="155"/>
        <end position="233"/>
    </location>
</feature>
<feature type="compositionally biased region" description="Low complexity" evidence="2">
    <location>
        <begin position="251"/>
        <end position="260"/>
    </location>
</feature>
<reference evidence="4" key="2">
    <citation type="submission" date="2021-02" db="EMBL/GenBank/DDBJ databases">
        <authorList>
            <person name="Kimball J.A."/>
            <person name="Haas M.W."/>
            <person name="Macchietto M."/>
            <person name="Kono T."/>
            <person name="Duquette J."/>
            <person name="Shao M."/>
        </authorList>
    </citation>
    <scope>NUCLEOTIDE SEQUENCE</scope>
    <source>
        <tissue evidence="4">Fresh leaf tissue</tissue>
    </source>
</reference>
<dbReference type="AlphaFoldDB" id="A0A8J6BHD6"/>
<feature type="compositionally biased region" description="Basic and acidic residues" evidence="2">
    <location>
        <begin position="136"/>
        <end position="151"/>
    </location>
</feature>
<dbReference type="Pfam" id="PF00076">
    <property type="entry name" value="RRM_1"/>
    <property type="match status" value="1"/>
</dbReference>
<proteinExistence type="predicted"/>
<protein>
    <recommendedName>
        <fullName evidence="3">RRM domain-containing protein</fullName>
    </recommendedName>
</protein>
<evidence type="ECO:0000313" key="5">
    <source>
        <dbReference type="Proteomes" id="UP000729402"/>
    </source>
</evidence>
<feature type="compositionally biased region" description="Basic residues" evidence="2">
    <location>
        <begin position="261"/>
        <end position="298"/>
    </location>
</feature>
<evidence type="ECO:0000259" key="3">
    <source>
        <dbReference type="PROSITE" id="PS50102"/>
    </source>
</evidence>
<dbReference type="PANTHER" id="PTHR48034">
    <property type="entry name" value="TRANSFORMER-2 SEX-DETERMINING PROTEIN-RELATED"/>
    <property type="match status" value="1"/>
</dbReference>
<sequence>MYNFPLSPSFPGRPPRPDSDLRRARRHRPPAVAVSGDPARTYTAVNGSWDLKIELPTTTSAASFKMSQSKEVRYTARSITPPANRNGTSKSKSPPPRRSNSRSPPPKRSDSRSPPRRRHSTSKSPRPRRHGRSRSMSRDISRSRSQDDDLRNPGNNLYVTGLSTRVTGEDLETFFSKEGKVHSCHVVLDPRTKESRGFAFVTMDTVEDARRCIKNLHRTVLEGRLVTVEKAKRTRERTPTPGKYCGRRGSQRPSRSPSPHQSRRRARSHSRDRHRDRSRSRDRHRDRSRSRDRRRARSRSRDRLRDRSRSRDRRRDRSRSRDRRRDRSRSRDRLKDRSRSRDRHRDRSRSRDRHKDRSRSRDRHRDRSRSRDRHRDRSRSRDRRGNSPRGRDSHRRRGGRSRSPASNGNHKKD</sequence>
<dbReference type="EMBL" id="JAAALK010000082">
    <property type="protein sequence ID" value="KAG8087194.1"/>
    <property type="molecule type" value="Genomic_DNA"/>
</dbReference>
<name>A0A8J6BHD6_ZIZPA</name>
<dbReference type="SMART" id="SM00360">
    <property type="entry name" value="RRM"/>
    <property type="match status" value="1"/>
</dbReference>
<feature type="compositionally biased region" description="Basic residues" evidence="2">
    <location>
        <begin position="114"/>
        <end position="135"/>
    </location>
</feature>
<accession>A0A8J6BHD6</accession>
<feature type="compositionally biased region" description="Basic and acidic residues" evidence="2">
    <location>
        <begin position="323"/>
        <end position="345"/>
    </location>
</feature>
<keyword evidence="1" id="KW-0694">RNA-binding</keyword>
<evidence type="ECO:0000313" key="4">
    <source>
        <dbReference type="EMBL" id="KAG8087194.1"/>
    </source>
</evidence>
<dbReference type="InterPro" id="IPR003954">
    <property type="entry name" value="RRM_euk-type"/>
</dbReference>
<dbReference type="PROSITE" id="PS50102">
    <property type="entry name" value="RRM"/>
    <property type="match status" value="1"/>
</dbReference>
<dbReference type="InterPro" id="IPR050441">
    <property type="entry name" value="RBM"/>
</dbReference>
<evidence type="ECO:0000256" key="2">
    <source>
        <dbReference type="SAM" id="MobiDB-lite"/>
    </source>
</evidence>
<reference evidence="4" key="1">
    <citation type="journal article" date="2021" name="bioRxiv">
        <title>Whole Genome Assembly and Annotation of Northern Wild Rice, Zizania palustris L., Supports a Whole Genome Duplication in the Zizania Genus.</title>
        <authorList>
            <person name="Haas M."/>
            <person name="Kono T."/>
            <person name="Macchietto M."/>
            <person name="Millas R."/>
            <person name="McGilp L."/>
            <person name="Shao M."/>
            <person name="Duquette J."/>
            <person name="Hirsch C.N."/>
            <person name="Kimball J."/>
        </authorList>
    </citation>
    <scope>NUCLEOTIDE SEQUENCE</scope>
    <source>
        <tissue evidence="4">Fresh leaf tissue</tissue>
    </source>
</reference>
<dbReference type="Proteomes" id="UP000729402">
    <property type="component" value="Unassembled WGS sequence"/>
</dbReference>
<feature type="region of interest" description="Disordered" evidence="2">
    <location>
        <begin position="230"/>
        <end position="413"/>
    </location>
</feature>